<dbReference type="SUPFAM" id="SSF54637">
    <property type="entry name" value="Thioesterase/thiol ester dehydrase-isomerase"/>
    <property type="match status" value="1"/>
</dbReference>
<keyword evidence="2" id="KW-1185">Reference proteome</keyword>
<name>A0ABU0XLV9_9MICO</name>
<organism evidence="1 2">
    <name type="scientific">Microbacterium capsulatum</name>
    <dbReference type="NCBI Taxonomy" id="3041921"/>
    <lineage>
        <taxon>Bacteria</taxon>
        <taxon>Bacillati</taxon>
        <taxon>Actinomycetota</taxon>
        <taxon>Actinomycetes</taxon>
        <taxon>Micrococcales</taxon>
        <taxon>Microbacteriaceae</taxon>
        <taxon>Microbacterium</taxon>
    </lineage>
</organism>
<gene>
    <name evidence="1" type="ORF">RBR11_12400</name>
</gene>
<evidence type="ECO:0000313" key="2">
    <source>
        <dbReference type="Proteomes" id="UP001230289"/>
    </source>
</evidence>
<dbReference type="Proteomes" id="UP001230289">
    <property type="component" value="Unassembled WGS sequence"/>
</dbReference>
<dbReference type="Pfam" id="PF13279">
    <property type="entry name" value="4HBT_2"/>
    <property type="match status" value="1"/>
</dbReference>
<dbReference type="EMBL" id="JAVFCB010000007">
    <property type="protein sequence ID" value="MDQ4214715.1"/>
    <property type="molecule type" value="Genomic_DNA"/>
</dbReference>
<reference evidence="1 2" key="1">
    <citation type="submission" date="2023-08" db="EMBL/GenBank/DDBJ databases">
        <title>Microbacterium sp. nov., isolated from a waste landfill.</title>
        <authorList>
            <person name="Wen W."/>
        </authorList>
    </citation>
    <scope>NUCLEOTIDE SEQUENCE [LARGE SCALE GENOMIC DNA]</scope>
    <source>
        <strain evidence="1 2">ASV81</strain>
    </source>
</reference>
<accession>A0ABU0XLV9</accession>
<dbReference type="PANTHER" id="PTHR31793:SF24">
    <property type="entry name" value="LONG-CHAIN ACYL-COA THIOESTERASE FADM"/>
    <property type="match status" value="1"/>
</dbReference>
<proteinExistence type="predicted"/>
<dbReference type="CDD" id="cd00586">
    <property type="entry name" value="4HBT"/>
    <property type="match status" value="1"/>
</dbReference>
<comment type="caution">
    <text evidence="1">The sequence shown here is derived from an EMBL/GenBank/DDBJ whole genome shotgun (WGS) entry which is preliminary data.</text>
</comment>
<protein>
    <submittedName>
        <fullName evidence="1">Thioesterase family protein</fullName>
    </submittedName>
</protein>
<evidence type="ECO:0000313" key="1">
    <source>
        <dbReference type="EMBL" id="MDQ4214715.1"/>
    </source>
</evidence>
<dbReference type="RefSeq" id="WP_308489661.1">
    <property type="nucleotide sequence ID" value="NZ_JAVFCB010000007.1"/>
</dbReference>
<dbReference type="PANTHER" id="PTHR31793">
    <property type="entry name" value="4-HYDROXYBENZOYL-COA THIOESTERASE FAMILY MEMBER"/>
    <property type="match status" value="1"/>
</dbReference>
<dbReference type="InterPro" id="IPR050563">
    <property type="entry name" value="4-hydroxybenzoyl-CoA_TE"/>
</dbReference>
<sequence>MYSKTLYAGWSDMDFNAHMKNTAYLDKAADVRQMYLMEHGFPVEEFQRRRFGPVVRKDEVEYFSEIHLQQQIVVTYALAGQSADGSRFLLRHEIYRPDGRLSATVTSAGGWLHLDERRLIAPPAELLAVMNSLDRTADFAELPSSLRPPVG</sequence>
<dbReference type="InterPro" id="IPR029069">
    <property type="entry name" value="HotDog_dom_sf"/>
</dbReference>
<dbReference type="Gene3D" id="3.10.129.10">
    <property type="entry name" value="Hotdog Thioesterase"/>
    <property type="match status" value="1"/>
</dbReference>